<dbReference type="Gene3D" id="1.10.1510.20">
    <property type="entry name" value="Propanediol/glycerol dehydratase, small subunit"/>
    <property type="match status" value="1"/>
</dbReference>
<reference evidence="1 2" key="1">
    <citation type="submission" date="2020-04" db="EMBL/GenBank/DDBJ databases">
        <title>Rhodospirillaceae bacterium KN72 isolated from deep sea.</title>
        <authorList>
            <person name="Zhang D.-C."/>
        </authorList>
    </citation>
    <scope>NUCLEOTIDE SEQUENCE [LARGE SCALE GENOMIC DNA]</scope>
    <source>
        <strain evidence="1 2">KN72</strain>
    </source>
</reference>
<evidence type="ECO:0000313" key="2">
    <source>
        <dbReference type="Proteomes" id="UP000539372"/>
    </source>
</evidence>
<dbReference type="AlphaFoldDB" id="A0A7Y0DXY6"/>
<organism evidence="1 2">
    <name type="scientific">Pacificispira spongiicola</name>
    <dbReference type="NCBI Taxonomy" id="2729598"/>
    <lineage>
        <taxon>Bacteria</taxon>
        <taxon>Pseudomonadati</taxon>
        <taxon>Pseudomonadota</taxon>
        <taxon>Alphaproteobacteria</taxon>
        <taxon>Rhodospirillales</taxon>
        <taxon>Rhodospirillaceae</taxon>
        <taxon>Pacificispira</taxon>
    </lineage>
</organism>
<accession>A0A7Y0DXY6</accession>
<comment type="caution">
    <text evidence="1">The sequence shown here is derived from an EMBL/GenBank/DDBJ whole genome shotgun (WGS) entry which is preliminary data.</text>
</comment>
<dbReference type="PIRSF" id="PIRSF018505">
    <property type="entry name" value="Prpndl_dhdrts_sm"/>
    <property type="match status" value="1"/>
</dbReference>
<dbReference type="Proteomes" id="UP000539372">
    <property type="component" value="Unassembled WGS sequence"/>
</dbReference>
<keyword evidence="2" id="KW-1185">Reference proteome</keyword>
<protein>
    <submittedName>
        <fullName evidence="1">Glycerol dehydratase</fullName>
    </submittedName>
</protein>
<dbReference type="EMBL" id="JABBNT010000001">
    <property type="protein sequence ID" value="NMM43631.1"/>
    <property type="molecule type" value="Genomic_DNA"/>
</dbReference>
<name>A0A7Y0DXY6_9PROT</name>
<dbReference type="RefSeq" id="WP_169623896.1">
    <property type="nucleotide sequence ID" value="NZ_JABBNT010000001.1"/>
</dbReference>
<gene>
    <name evidence="1" type="ORF">HH303_04020</name>
</gene>
<dbReference type="InterPro" id="IPR003207">
    <property type="entry name" value="Ppandiol/glycerol_DeHydtase_su"/>
</dbReference>
<evidence type="ECO:0000313" key="1">
    <source>
        <dbReference type="EMBL" id="NMM43631.1"/>
    </source>
</evidence>
<dbReference type="SUPFAM" id="SSF47148">
    <property type="entry name" value="Diol dehydratase, gamma subunit"/>
    <property type="match status" value="1"/>
</dbReference>
<dbReference type="Pfam" id="PF02287">
    <property type="entry name" value="Dehydratase_SU"/>
    <property type="match status" value="1"/>
</dbReference>
<proteinExistence type="predicted"/>
<sequence>MSDDDLQASDYPIAEKRPERVAGARGKRLEDITVDTVVSGNVTMDDLRITPAALLDQARIARSVGRAALAANFERAAEMTRIPQEDVMRVYELLRPGRAGSKQVLLDAATDLRARFDADQLARFVEEAAAVYEKRGLYRNRF</sequence>
<dbReference type="InterPro" id="IPR036091">
    <property type="entry name" value="Prodiol/glycerol_DeHase__sf_su"/>
</dbReference>